<dbReference type="Pfam" id="PF00583">
    <property type="entry name" value="Acetyltransf_1"/>
    <property type="match status" value="1"/>
</dbReference>
<dbReference type="HOGENOM" id="CLU_013985_7_1_1"/>
<dbReference type="InParanoid" id="S7W970"/>
<dbReference type="InterPro" id="IPR000182">
    <property type="entry name" value="GNAT_dom"/>
</dbReference>
<dbReference type="GO" id="GO:0032956">
    <property type="term" value="P:regulation of actin cytoskeleton organization"/>
    <property type="evidence" value="ECO:0007669"/>
    <property type="project" value="EnsemblFungi"/>
</dbReference>
<dbReference type="InterPro" id="IPR016181">
    <property type="entry name" value="Acyl_CoA_acyltransferase"/>
</dbReference>
<evidence type="ECO:0000256" key="2">
    <source>
        <dbReference type="ARBA" id="ARBA00023315"/>
    </source>
</evidence>
<organism evidence="4 5">
    <name type="scientific">Spraguea lophii (strain 42_110)</name>
    <name type="common">Microsporidian parasite</name>
    <dbReference type="NCBI Taxonomy" id="1358809"/>
    <lineage>
        <taxon>Eukaryota</taxon>
        <taxon>Fungi</taxon>
        <taxon>Fungi incertae sedis</taxon>
        <taxon>Microsporidia</taxon>
        <taxon>Spragueidae</taxon>
        <taxon>Spraguea</taxon>
    </lineage>
</organism>
<comment type="caution">
    <text evidence="4">The sequence shown here is derived from an EMBL/GenBank/DDBJ whole genome shotgun (WGS) entry which is preliminary data.</text>
</comment>
<keyword evidence="1 4" id="KW-0808">Transferase</keyword>
<dbReference type="Gene3D" id="3.40.630.30">
    <property type="match status" value="1"/>
</dbReference>
<dbReference type="GO" id="GO:0031416">
    <property type="term" value="C:NatB complex"/>
    <property type="evidence" value="ECO:0007669"/>
    <property type="project" value="EnsemblFungi"/>
</dbReference>
<protein>
    <submittedName>
        <fullName evidence="4">N-acetyltransferase</fullName>
    </submittedName>
</protein>
<dbReference type="CDD" id="cd04301">
    <property type="entry name" value="NAT_SF"/>
    <property type="match status" value="1"/>
</dbReference>
<dbReference type="GO" id="GO:0036503">
    <property type="term" value="P:ERAD pathway"/>
    <property type="evidence" value="ECO:0007669"/>
    <property type="project" value="EnsemblFungi"/>
</dbReference>
<evidence type="ECO:0000313" key="5">
    <source>
        <dbReference type="Proteomes" id="UP000014978"/>
    </source>
</evidence>
<keyword evidence="2" id="KW-0012">Acyltransferase</keyword>
<dbReference type="SUPFAM" id="SSF55729">
    <property type="entry name" value="Acyl-CoA N-acyltransferases (Nat)"/>
    <property type="match status" value="1"/>
</dbReference>
<dbReference type="AlphaFoldDB" id="S7W970"/>
<dbReference type="Proteomes" id="UP000014978">
    <property type="component" value="Unassembled WGS sequence"/>
</dbReference>
<name>S7W970_SPRLO</name>
<gene>
    <name evidence="4" type="ORF">SLOPH_1380</name>
</gene>
<evidence type="ECO:0000259" key="3">
    <source>
        <dbReference type="PROSITE" id="PS51186"/>
    </source>
</evidence>
<dbReference type="PANTHER" id="PTHR45910">
    <property type="entry name" value="N-ALPHA-ACETYLTRANSFERASE 20"/>
    <property type="match status" value="1"/>
</dbReference>
<dbReference type="EMBL" id="ATCN01000921">
    <property type="protein sequence ID" value="EPR78252.1"/>
    <property type="molecule type" value="Genomic_DNA"/>
</dbReference>
<dbReference type="PANTHER" id="PTHR45910:SF1">
    <property type="entry name" value="N-ALPHA-ACETYLTRANSFERASE 20"/>
    <property type="match status" value="1"/>
</dbReference>
<dbReference type="VEuPathDB" id="MicrosporidiaDB:SLOPH_1380"/>
<evidence type="ECO:0000313" key="4">
    <source>
        <dbReference type="EMBL" id="EPR78252.1"/>
    </source>
</evidence>
<keyword evidence="5" id="KW-1185">Reference proteome</keyword>
<evidence type="ECO:0000256" key="1">
    <source>
        <dbReference type="ARBA" id="ARBA00022679"/>
    </source>
</evidence>
<dbReference type="GO" id="GO:0000001">
    <property type="term" value="P:mitochondrion inheritance"/>
    <property type="evidence" value="ECO:0007669"/>
    <property type="project" value="EnsemblFungi"/>
</dbReference>
<dbReference type="InterPro" id="IPR051646">
    <property type="entry name" value="NatB_acetyltransferase_subunit"/>
</dbReference>
<sequence length="159" mass="18700">MISYDLMYPGDIFNMGSVNIDYLTENYTPGYYFHYIFNYPNEIYSIKRGNKVLGYLIGKNEEKDGRTGHVTAISIAQSIRKFGFGSKLMDFYENEEEGRCASFIDLFVRKSNKKAIDFYSKRNYVVNEIIENYYSNPVEDAYDMRKYFNDEEQNIGNVD</sequence>
<dbReference type="OrthoDB" id="10264728at2759"/>
<accession>S7W970</accession>
<dbReference type="OMA" id="GYIFGQY"/>
<dbReference type="PROSITE" id="PS51186">
    <property type="entry name" value="GNAT"/>
    <property type="match status" value="1"/>
</dbReference>
<proteinExistence type="predicted"/>
<dbReference type="FunCoup" id="S7W970">
    <property type="interactions" value="161"/>
</dbReference>
<feature type="domain" description="N-acetyltransferase" evidence="3">
    <location>
        <begin position="2"/>
        <end position="149"/>
    </location>
</feature>
<dbReference type="GO" id="GO:0004596">
    <property type="term" value="F:protein-N-terminal amino-acid acetyltransferase activity"/>
    <property type="evidence" value="ECO:0007669"/>
    <property type="project" value="EnsemblFungi"/>
</dbReference>
<reference evidence="5" key="1">
    <citation type="journal article" date="2013" name="PLoS Genet.">
        <title>The genome of Spraguea lophii and the basis of host-microsporidian interactions.</title>
        <authorList>
            <person name="Campbell S.E."/>
            <person name="Williams T.A."/>
            <person name="Yousuf A."/>
            <person name="Soanes D.M."/>
            <person name="Paszkiewicz K.H."/>
            <person name="Williams B.A.P."/>
        </authorList>
    </citation>
    <scope>NUCLEOTIDE SEQUENCE [LARGE SCALE GENOMIC DNA]</scope>
    <source>
        <strain evidence="5">42_110</strain>
    </source>
</reference>